<dbReference type="Pfam" id="PF02854">
    <property type="entry name" value="MIF4G"/>
    <property type="match status" value="1"/>
</dbReference>
<feature type="compositionally biased region" description="Basic and acidic residues" evidence="4">
    <location>
        <begin position="23"/>
        <end position="33"/>
    </location>
</feature>
<evidence type="ECO:0000313" key="7">
    <source>
        <dbReference type="Proteomes" id="UP001054945"/>
    </source>
</evidence>
<comment type="similarity">
    <text evidence="2">Belongs to the CWC22 family.</text>
</comment>
<dbReference type="GO" id="GO:0042274">
    <property type="term" value="P:ribosomal small subunit biogenesis"/>
    <property type="evidence" value="ECO:0007669"/>
    <property type="project" value="TreeGrafter"/>
</dbReference>
<keyword evidence="3" id="KW-0539">Nucleus</keyword>
<dbReference type="GO" id="GO:0005730">
    <property type="term" value="C:nucleolus"/>
    <property type="evidence" value="ECO:0007669"/>
    <property type="project" value="UniProtKB-SubCell"/>
</dbReference>
<dbReference type="InterPro" id="IPR003891">
    <property type="entry name" value="Initiation_fac_eIF4g_MI"/>
</dbReference>
<dbReference type="InterPro" id="IPR003890">
    <property type="entry name" value="MIF4G-like_typ-3"/>
</dbReference>
<dbReference type="EMBL" id="BPLR01002577">
    <property type="protein sequence ID" value="GIX75317.1"/>
    <property type="molecule type" value="Genomic_DNA"/>
</dbReference>
<feature type="compositionally biased region" description="Basic and acidic residues" evidence="4">
    <location>
        <begin position="191"/>
        <end position="206"/>
    </location>
</feature>
<evidence type="ECO:0000313" key="6">
    <source>
        <dbReference type="EMBL" id="GIX75317.1"/>
    </source>
</evidence>
<dbReference type="PANTHER" id="PTHR18034:SF4">
    <property type="entry name" value="NUCLEOLAR MIF4G DOMAIN-CONTAINING PROTEIN 1"/>
    <property type="match status" value="1"/>
</dbReference>
<evidence type="ECO:0000256" key="3">
    <source>
        <dbReference type="ARBA" id="ARBA00023242"/>
    </source>
</evidence>
<organism evidence="6 7">
    <name type="scientific">Caerostris extrusa</name>
    <name type="common">Bark spider</name>
    <name type="synonym">Caerostris bankana</name>
    <dbReference type="NCBI Taxonomy" id="172846"/>
    <lineage>
        <taxon>Eukaryota</taxon>
        <taxon>Metazoa</taxon>
        <taxon>Ecdysozoa</taxon>
        <taxon>Arthropoda</taxon>
        <taxon>Chelicerata</taxon>
        <taxon>Arachnida</taxon>
        <taxon>Araneae</taxon>
        <taxon>Araneomorphae</taxon>
        <taxon>Entelegynae</taxon>
        <taxon>Araneoidea</taxon>
        <taxon>Araneidae</taxon>
        <taxon>Caerostris</taxon>
    </lineage>
</organism>
<keyword evidence="7" id="KW-1185">Reference proteome</keyword>
<reference evidence="6 7" key="1">
    <citation type="submission" date="2021-06" db="EMBL/GenBank/DDBJ databases">
        <title>Caerostris extrusa draft genome.</title>
        <authorList>
            <person name="Kono N."/>
            <person name="Arakawa K."/>
        </authorList>
    </citation>
    <scope>NUCLEOTIDE SEQUENCE [LARGE SCALE GENOMIC DNA]</scope>
</reference>
<dbReference type="SUPFAM" id="SSF48371">
    <property type="entry name" value="ARM repeat"/>
    <property type="match status" value="1"/>
</dbReference>
<evidence type="ECO:0000256" key="4">
    <source>
        <dbReference type="SAM" id="MobiDB-lite"/>
    </source>
</evidence>
<dbReference type="InterPro" id="IPR016024">
    <property type="entry name" value="ARM-type_fold"/>
</dbReference>
<dbReference type="GO" id="GO:0003723">
    <property type="term" value="F:RNA binding"/>
    <property type="evidence" value="ECO:0007669"/>
    <property type="project" value="InterPro"/>
</dbReference>
<feature type="region of interest" description="Disordered" evidence="4">
    <location>
        <begin position="1"/>
        <end position="91"/>
    </location>
</feature>
<accession>A0AAV4MSG3</accession>
<dbReference type="Gene3D" id="1.25.40.180">
    <property type="match status" value="1"/>
</dbReference>
<feature type="compositionally biased region" description="Acidic residues" evidence="4">
    <location>
        <begin position="230"/>
        <end position="251"/>
    </location>
</feature>
<feature type="compositionally biased region" description="Acidic residues" evidence="4">
    <location>
        <begin position="61"/>
        <end position="70"/>
    </location>
</feature>
<gene>
    <name evidence="6" type="primary">NOM1</name>
    <name evidence="6" type="ORF">CEXT_201631</name>
</gene>
<dbReference type="AlphaFoldDB" id="A0AAV4MSG3"/>
<sequence length="737" mass="85213">MPAKPFKRKTVERLRVKRQRFKKPLENSKEIPSRKTNSKKAVRFVDEVDQSVSRNSKNMDEDQFPEEESLSESHLPKKKRQKKSHSVESVRKLQLLEANEEEDKSISRLEKLLKLKKRKNKKLPAAFKDEGLEYLLEVVDSKVNKAGILSYDDDGLEEDIAAVKGESAVKNSESKTSKRPQPKQRTLTELLEEKEGIVSTKDTEAEKYDEEEGFSDLDHDSQSDCSDAQENFDENDVTENFDEEEIDEQDSTSEISPEKEKKKPKVWEDIYGRLRDESGNLIKTSETTNNLYVPPKLRKQNGAEDESTNEKHMRIKRQLKGLLNRLSESNLQSICNQVEAMYLKYSRNDMNETLFHLMSELLFTSSLTPPRLIMEQAMLIVLLHANVGPEIGAYFLQHIVEKLGTLLKSFDNYDEGKECNNVLTFLSHLYNFKVTHSTLMFDIFQILVESFNSKDIELIQLLLKHVGFVLRKDDPLKLKELVFAIQAKAAAFNKDQNDVKFMLDILIAIRNNNMYKIPDYDPSIVEHGKKFLRGLVRKGCSIQELAISYEDLLKVEERGRWWIVGSAWKESDDNAEKKPRTIIGNQLLKTDVNEEILELARKQHMGTDVRKAVFCAIMSAEDYMDAFQKLLKLNLKNEQERQIIDVIQFSDMDKPMVRFFRQILLAILLDDNEEVCKHAFTRIAKAENLKMLRVSLKLFMHHFLLKNQTKLEPEVASKLKSRVGTAESAMNSCKSIF</sequence>
<dbReference type="PROSITE" id="PS51366">
    <property type="entry name" value="MI"/>
    <property type="match status" value="1"/>
</dbReference>
<comment type="caution">
    <text evidence="6">The sequence shown here is derived from an EMBL/GenBank/DDBJ whole genome shotgun (WGS) entry which is preliminary data.</text>
</comment>
<feature type="region of interest" description="Disordered" evidence="4">
    <location>
        <begin position="165"/>
        <end position="264"/>
    </location>
</feature>
<dbReference type="SMART" id="SM00543">
    <property type="entry name" value="MIF4G"/>
    <property type="match status" value="1"/>
</dbReference>
<dbReference type="FunFam" id="1.25.40.180:FF:000032">
    <property type="entry name" value="Nucleolar MIF4G domain-containing protein 1"/>
    <property type="match status" value="1"/>
</dbReference>
<dbReference type="PANTHER" id="PTHR18034">
    <property type="entry name" value="CELL CYCLE CONTROL PROTEIN CWF22-RELATED"/>
    <property type="match status" value="1"/>
</dbReference>
<dbReference type="InterPro" id="IPR050781">
    <property type="entry name" value="CWC22_splicing_factor"/>
</dbReference>
<evidence type="ECO:0000256" key="2">
    <source>
        <dbReference type="ARBA" id="ARBA00006856"/>
    </source>
</evidence>
<evidence type="ECO:0000259" key="5">
    <source>
        <dbReference type="PROSITE" id="PS51366"/>
    </source>
</evidence>
<protein>
    <submittedName>
        <fullName evidence="6">Nucleolar MIF4G domain-containing protein 1</fullName>
    </submittedName>
</protein>
<comment type="subcellular location">
    <subcellularLocation>
        <location evidence="1">Nucleus</location>
        <location evidence="1">Nucleolus</location>
    </subcellularLocation>
</comment>
<evidence type="ECO:0000256" key="1">
    <source>
        <dbReference type="ARBA" id="ARBA00004604"/>
    </source>
</evidence>
<feature type="domain" description="MI" evidence="5">
    <location>
        <begin position="608"/>
        <end position="737"/>
    </location>
</feature>
<dbReference type="Proteomes" id="UP001054945">
    <property type="component" value="Unassembled WGS sequence"/>
</dbReference>
<name>A0AAV4MSG3_CAEEX</name>
<proteinExistence type="inferred from homology"/>